<proteinExistence type="predicted"/>
<dbReference type="VEuPathDB" id="VectorBase:GPAI009564"/>
<reference evidence="3" key="1">
    <citation type="submission" date="2014-03" db="EMBL/GenBank/DDBJ databases">
        <authorList>
            <person name="Aksoy S."/>
            <person name="Warren W."/>
            <person name="Wilson R.K."/>
        </authorList>
    </citation>
    <scope>NUCLEOTIDE SEQUENCE [LARGE SCALE GENOMIC DNA]</scope>
    <source>
        <strain evidence="3">IAEA</strain>
    </source>
</reference>
<dbReference type="PANTHER" id="PTHR45985">
    <property type="match status" value="1"/>
</dbReference>
<reference evidence="2" key="2">
    <citation type="submission" date="2020-05" db="UniProtKB">
        <authorList>
            <consortium name="EnsemblMetazoa"/>
        </authorList>
    </citation>
    <scope>IDENTIFICATION</scope>
    <source>
        <strain evidence="2">IAEA</strain>
    </source>
</reference>
<dbReference type="GO" id="GO:0008061">
    <property type="term" value="F:chitin binding"/>
    <property type="evidence" value="ECO:0007669"/>
    <property type="project" value="InterPro"/>
</dbReference>
<dbReference type="Gene3D" id="2.170.140.10">
    <property type="entry name" value="Chitin binding domain"/>
    <property type="match status" value="1"/>
</dbReference>
<dbReference type="Pfam" id="PF01607">
    <property type="entry name" value="CBM_14"/>
    <property type="match status" value="1"/>
</dbReference>
<protein>
    <recommendedName>
        <fullName evidence="1">Chitin-binding type-2 domain-containing protein</fullName>
    </recommendedName>
</protein>
<dbReference type="Proteomes" id="UP000092445">
    <property type="component" value="Unassembled WGS sequence"/>
</dbReference>
<dbReference type="SUPFAM" id="SSF57625">
    <property type="entry name" value="Invertebrate chitin-binding proteins"/>
    <property type="match status" value="1"/>
</dbReference>
<dbReference type="PROSITE" id="PS50940">
    <property type="entry name" value="CHIT_BIND_II"/>
    <property type="match status" value="1"/>
</dbReference>
<sequence length="228" mass="25504">MSYLMSYNPVFKVLTNITVQYFYSQKEEFQCPSNIANGNYADPVTCRRFYQCVDGFPYLNRCPSGLYFDDVQKFCTFKDEAKCGPLSTTPATVTDAPVDKAQKCNTEECQLPYCFCSKDGTQIPGGLEADKIPQMIMLTFDGAVNLNNYDHYSKIFNGKRKNPNGCNIRASVPAHFELSTVEIPVFSSESFVEAEKSIFGSRKTPAAVPNEPMQPLHGPSFLHYVLVG</sequence>
<dbReference type="AlphaFoldDB" id="A0A1A9ZBG6"/>
<organism evidence="2 3">
    <name type="scientific">Glossina pallidipes</name>
    <name type="common">Tsetse fly</name>
    <dbReference type="NCBI Taxonomy" id="7398"/>
    <lineage>
        <taxon>Eukaryota</taxon>
        <taxon>Metazoa</taxon>
        <taxon>Ecdysozoa</taxon>
        <taxon>Arthropoda</taxon>
        <taxon>Hexapoda</taxon>
        <taxon>Insecta</taxon>
        <taxon>Pterygota</taxon>
        <taxon>Neoptera</taxon>
        <taxon>Endopterygota</taxon>
        <taxon>Diptera</taxon>
        <taxon>Brachycera</taxon>
        <taxon>Muscomorpha</taxon>
        <taxon>Hippoboscoidea</taxon>
        <taxon>Glossinidae</taxon>
        <taxon>Glossina</taxon>
    </lineage>
</organism>
<evidence type="ECO:0000259" key="1">
    <source>
        <dbReference type="PROSITE" id="PS50940"/>
    </source>
</evidence>
<name>A0A1A9ZBG6_GLOPL</name>
<dbReference type="PANTHER" id="PTHR45985:SF3">
    <property type="entry name" value="CHITIN DEACETYLASE-LIKE 4"/>
    <property type="match status" value="1"/>
</dbReference>
<dbReference type="GO" id="GO:0005576">
    <property type="term" value="C:extracellular region"/>
    <property type="evidence" value="ECO:0007669"/>
    <property type="project" value="InterPro"/>
</dbReference>
<dbReference type="SMART" id="SM00494">
    <property type="entry name" value="ChtBD2"/>
    <property type="match status" value="1"/>
</dbReference>
<dbReference type="EnsemblMetazoa" id="GPAI009564-RA">
    <property type="protein sequence ID" value="GPAI009564-PA"/>
    <property type="gene ID" value="GPAI009564"/>
</dbReference>
<evidence type="ECO:0000313" key="3">
    <source>
        <dbReference type="Proteomes" id="UP000092445"/>
    </source>
</evidence>
<dbReference type="InterPro" id="IPR036508">
    <property type="entry name" value="Chitin-bd_dom_sf"/>
</dbReference>
<accession>A0A1A9ZBG6</accession>
<feature type="domain" description="Chitin-binding type-2" evidence="1">
    <location>
        <begin position="28"/>
        <end position="85"/>
    </location>
</feature>
<keyword evidence="3" id="KW-1185">Reference proteome</keyword>
<dbReference type="InterPro" id="IPR052740">
    <property type="entry name" value="CE4"/>
</dbReference>
<dbReference type="STRING" id="7398.A0A1A9ZBG6"/>
<evidence type="ECO:0000313" key="2">
    <source>
        <dbReference type="EnsemblMetazoa" id="GPAI009564-PA"/>
    </source>
</evidence>
<dbReference type="InterPro" id="IPR002557">
    <property type="entry name" value="Chitin-bd_dom"/>
</dbReference>